<feature type="transmembrane region" description="Helical" evidence="4">
    <location>
        <begin position="353"/>
        <end position="370"/>
    </location>
</feature>
<dbReference type="Pfam" id="PF00400">
    <property type="entry name" value="WD40"/>
    <property type="match status" value="1"/>
</dbReference>
<keyword evidence="4" id="KW-1133">Transmembrane helix</keyword>
<evidence type="ECO:0000256" key="4">
    <source>
        <dbReference type="SAM" id="Phobius"/>
    </source>
</evidence>
<dbReference type="InterPro" id="IPR036322">
    <property type="entry name" value="WD40_repeat_dom_sf"/>
</dbReference>
<name>A0A4S4M6T9_9AGAM</name>
<keyword evidence="6" id="KW-1185">Reference proteome</keyword>
<evidence type="ECO:0000256" key="1">
    <source>
        <dbReference type="ARBA" id="ARBA00022574"/>
    </source>
</evidence>
<evidence type="ECO:0000313" key="5">
    <source>
        <dbReference type="EMBL" id="THH20795.1"/>
    </source>
</evidence>
<keyword evidence="4" id="KW-0472">Membrane</keyword>
<dbReference type="SMART" id="SM00320">
    <property type="entry name" value="WD40"/>
    <property type="match status" value="4"/>
</dbReference>
<dbReference type="InterPro" id="IPR015943">
    <property type="entry name" value="WD40/YVTN_repeat-like_dom_sf"/>
</dbReference>
<feature type="transmembrane region" description="Helical" evidence="4">
    <location>
        <begin position="391"/>
        <end position="412"/>
    </location>
</feature>
<evidence type="ECO:0000313" key="6">
    <source>
        <dbReference type="Proteomes" id="UP000310158"/>
    </source>
</evidence>
<dbReference type="InterPro" id="IPR051179">
    <property type="entry name" value="WD_repeat_multifunction"/>
</dbReference>
<dbReference type="AlphaFoldDB" id="A0A4S4M6T9"/>
<comment type="caution">
    <text evidence="5">The sequence shown here is derived from an EMBL/GenBank/DDBJ whole genome shotgun (WGS) entry which is preliminary data.</text>
</comment>
<keyword evidence="1 3" id="KW-0853">WD repeat</keyword>
<feature type="transmembrane region" description="Helical" evidence="4">
    <location>
        <begin position="424"/>
        <end position="443"/>
    </location>
</feature>
<dbReference type="PROSITE" id="PS50294">
    <property type="entry name" value="WD_REPEATS_REGION"/>
    <property type="match status" value="1"/>
</dbReference>
<evidence type="ECO:0000256" key="2">
    <source>
        <dbReference type="ARBA" id="ARBA00022737"/>
    </source>
</evidence>
<dbReference type="InterPro" id="IPR001680">
    <property type="entry name" value="WD40_rpt"/>
</dbReference>
<organism evidence="5 6">
    <name type="scientific">Bondarzewia mesenterica</name>
    <dbReference type="NCBI Taxonomy" id="1095465"/>
    <lineage>
        <taxon>Eukaryota</taxon>
        <taxon>Fungi</taxon>
        <taxon>Dikarya</taxon>
        <taxon>Basidiomycota</taxon>
        <taxon>Agaricomycotina</taxon>
        <taxon>Agaricomycetes</taxon>
        <taxon>Russulales</taxon>
        <taxon>Bondarzewiaceae</taxon>
        <taxon>Bondarzewia</taxon>
    </lineage>
</organism>
<feature type="repeat" description="WD" evidence="3">
    <location>
        <begin position="16"/>
        <end position="46"/>
    </location>
</feature>
<dbReference type="SUPFAM" id="SSF50978">
    <property type="entry name" value="WD40 repeat-like"/>
    <property type="match status" value="1"/>
</dbReference>
<protein>
    <submittedName>
        <fullName evidence="5">Uncharacterized protein</fullName>
    </submittedName>
</protein>
<evidence type="ECO:0000256" key="3">
    <source>
        <dbReference type="PROSITE-ProRule" id="PRU00221"/>
    </source>
</evidence>
<keyword evidence="2" id="KW-0677">Repeat</keyword>
<dbReference type="Gene3D" id="2.130.10.10">
    <property type="entry name" value="YVTN repeat-like/Quinoprotein amine dehydrogenase"/>
    <property type="match status" value="1"/>
</dbReference>
<keyword evidence="4" id="KW-0812">Transmembrane</keyword>
<dbReference type="OrthoDB" id="3238562at2759"/>
<proteinExistence type="predicted"/>
<dbReference type="EMBL" id="SGPL01000014">
    <property type="protein sequence ID" value="THH20795.1"/>
    <property type="molecule type" value="Genomic_DNA"/>
</dbReference>
<dbReference type="PANTHER" id="PTHR19857:SF8">
    <property type="entry name" value="ANGIO-ASSOCIATED MIGRATORY CELL PROTEIN"/>
    <property type="match status" value="1"/>
</dbReference>
<dbReference type="PROSITE" id="PS50082">
    <property type="entry name" value="WD_REPEATS_2"/>
    <property type="match status" value="1"/>
</dbReference>
<gene>
    <name evidence="5" type="ORF">EW146_g615</name>
</gene>
<dbReference type="Proteomes" id="UP000310158">
    <property type="component" value="Unassembled WGS sequence"/>
</dbReference>
<reference evidence="5 6" key="1">
    <citation type="submission" date="2019-02" db="EMBL/GenBank/DDBJ databases">
        <title>Genome sequencing of the rare red list fungi Bondarzewia mesenterica.</title>
        <authorList>
            <person name="Buettner E."/>
            <person name="Kellner H."/>
        </authorList>
    </citation>
    <scope>NUCLEOTIDE SEQUENCE [LARGE SCALE GENOMIC DNA]</scope>
    <source>
        <strain evidence="5 6">DSM 108281</strain>
    </source>
</reference>
<accession>A0A4S4M6T9</accession>
<sequence>MKFETVRHRQFEPFISRPHSDSVNCVAFSPGGDYLASGGDDGAVIVTACITNASVHKMKSPIPVTCLLWHLTIPRFLFVGYGDGGIIAFEFEINGALSGVQIPTGISSAVECMAYNDGSTCLAIGVEAKNENAHNVETDDLNIYDKIVVPSPPVISKELMPSHTTQPTHSTIRSLHFDIDGKGLIASYLEHGIVCWKLSDLTVRWHIVPRADRIGRSSLAPDGKSIVVSNLSDGFDRYSVPGGQWIQSYKVKILVNVPLPVLFICNGSQLLFGTSTGDVAIVDVRSGKSMAILRHEEGEIIQAITFNDRQGQLIATATSEQGSQVRVIIWKEVAKGSRYGLHEKQGSAVPERFSYFLAIALVLCAYGLLYSKGVEIFKKYKIRNYLEHARATGIIVIRKAVIFTQGYLLILQRFDYRAVLDNCLFFARHLFHTLAIYILRTLLKTITRALEMLKMVVHELGIDEF</sequence>
<dbReference type="PANTHER" id="PTHR19857">
    <property type="entry name" value="MITOCHONDRIAL DIVISION PROTEIN 1-RELATED"/>
    <property type="match status" value="1"/>
</dbReference>